<dbReference type="GO" id="GO:0042761">
    <property type="term" value="P:very long-chain fatty acid biosynthetic process"/>
    <property type="evidence" value="ECO:0007669"/>
    <property type="project" value="TreeGrafter"/>
</dbReference>
<comment type="caution">
    <text evidence="10">Lacks conserved residue(s) required for the propagation of feature annotation.</text>
</comment>
<evidence type="ECO:0000313" key="12">
    <source>
        <dbReference type="Proteomes" id="UP000095300"/>
    </source>
</evidence>
<keyword evidence="8 10" id="KW-0472">Membrane</keyword>
<feature type="transmembrane region" description="Helical" evidence="10">
    <location>
        <begin position="122"/>
        <end position="142"/>
    </location>
</feature>
<dbReference type="GO" id="GO:0009922">
    <property type="term" value="F:fatty acid elongase activity"/>
    <property type="evidence" value="ECO:0007669"/>
    <property type="project" value="UniProtKB-EC"/>
</dbReference>
<dbReference type="Pfam" id="PF01151">
    <property type="entry name" value="ELO"/>
    <property type="match status" value="1"/>
</dbReference>
<dbReference type="GO" id="GO:0034626">
    <property type="term" value="P:fatty acid elongation, polyunsaturated fatty acid"/>
    <property type="evidence" value="ECO:0007669"/>
    <property type="project" value="TreeGrafter"/>
</dbReference>
<keyword evidence="7 10" id="KW-0443">Lipid metabolism</keyword>
<dbReference type="Proteomes" id="UP000095300">
    <property type="component" value="Unassembled WGS sequence"/>
</dbReference>
<protein>
    <recommendedName>
        <fullName evidence="10">Elongation of very long chain fatty acids protein</fullName>
        <ecNumber evidence="10">2.3.1.199</ecNumber>
    </recommendedName>
    <alternativeName>
        <fullName evidence="10">Very-long-chain 3-oxoacyl-CoA synthase</fullName>
    </alternativeName>
</protein>
<evidence type="ECO:0000256" key="6">
    <source>
        <dbReference type="ARBA" id="ARBA00022989"/>
    </source>
</evidence>
<keyword evidence="5 10" id="KW-0276">Fatty acid metabolism</keyword>
<dbReference type="GO" id="GO:0019367">
    <property type="term" value="P:fatty acid elongation, saturated fatty acid"/>
    <property type="evidence" value="ECO:0007669"/>
    <property type="project" value="TreeGrafter"/>
</dbReference>
<dbReference type="GO" id="GO:0030148">
    <property type="term" value="P:sphingolipid biosynthetic process"/>
    <property type="evidence" value="ECO:0007669"/>
    <property type="project" value="TreeGrafter"/>
</dbReference>
<evidence type="ECO:0000256" key="2">
    <source>
        <dbReference type="ARBA" id="ARBA00022516"/>
    </source>
</evidence>
<dbReference type="GO" id="GO:0034625">
    <property type="term" value="P:fatty acid elongation, monounsaturated fatty acid"/>
    <property type="evidence" value="ECO:0007669"/>
    <property type="project" value="TreeGrafter"/>
</dbReference>
<evidence type="ECO:0000256" key="10">
    <source>
        <dbReference type="RuleBase" id="RU361115"/>
    </source>
</evidence>
<keyword evidence="3 10" id="KW-0808">Transferase</keyword>
<proteinExistence type="inferred from homology"/>
<keyword evidence="12" id="KW-1185">Reference proteome</keyword>
<sequence length="193" mass="22621">MSVSTSGSQNVTIINSKKLWIYGYEDLADPRTKDWLLVSSFTPVLAWDALYLLMAFYLPKIAIRYKPRQLKPILIAYNTAMALLNFHILKEVVVNAAQLNYNYLCQPCRVIYSKHEIKLAAAVWWFYFSKLLEFSDTLFFILRHKWKQLTPLHIYHHSTMFPLWWIAIKWLPTGSSTIYYWASLGPTGYPGQM</sequence>
<dbReference type="STRING" id="35570.A0A1I8Q6W5"/>
<name>A0A1I8Q6W5_STOCA</name>
<reference evidence="11" key="1">
    <citation type="submission" date="2020-05" db="UniProtKB">
        <authorList>
            <consortium name="EnsemblMetazoa"/>
        </authorList>
    </citation>
    <scope>IDENTIFICATION</scope>
    <source>
        <strain evidence="11">USDA</strain>
    </source>
</reference>
<evidence type="ECO:0000256" key="8">
    <source>
        <dbReference type="ARBA" id="ARBA00023136"/>
    </source>
</evidence>
<dbReference type="PANTHER" id="PTHR11157">
    <property type="entry name" value="FATTY ACID ACYL TRANSFERASE-RELATED"/>
    <property type="match status" value="1"/>
</dbReference>
<feature type="transmembrane region" description="Helical" evidence="10">
    <location>
        <begin position="35"/>
        <end position="58"/>
    </location>
</feature>
<organism evidence="11 12">
    <name type="scientific">Stomoxys calcitrans</name>
    <name type="common">Stable fly</name>
    <name type="synonym">Conops calcitrans</name>
    <dbReference type="NCBI Taxonomy" id="35570"/>
    <lineage>
        <taxon>Eukaryota</taxon>
        <taxon>Metazoa</taxon>
        <taxon>Ecdysozoa</taxon>
        <taxon>Arthropoda</taxon>
        <taxon>Hexapoda</taxon>
        <taxon>Insecta</taxon>
        <taxon>Pterygota</taxon>
        <taxon>Neoptera</taxon>
        <taxon>Endopterygota</taxon>
        <taxon>Diptera</taxon>
        <taxon>Brachycera</taxon>
        <taxon>Muscomorpha</taxon>
        <taxon>Muscoidea</taxon>
        <taxon>Muscidae</taxon>
        <taxon>Stomoxys</taxon>
    </lineage>
</organism>
<keyword evidence="9 10" id="KW-0275">Fatty acid biosynthesis</keyword>
<keyword evidence="2 10" id="KW-0444">Lipid biosynthesis</keyword>
<dbReference type="OrthoDB" id="434092at2759"/>
<evidence type="ECO:0000256" key="3">
    <source>
        <dbReference type="ARBA" id="ARBA00022679"/>
    </source>
</evidence>
<dbReference type="PANTHER" id="PTHR11157:SF12">
    <property type="entry name" value="ELONGATION OF VERY LONG CHAIN FATTY ACIDS PROTEIN 4"/>
    <property type="match status" value="1"/>
</dbReference>
<dbReference type="EC" id="2.3.1.199" evidence="10"/>
<comment type="catalytic activity">
    <reaction evidence="10">
        <text>a very-long-chain acyl-CoA + malonyl-CoA + H(+) = a very-long-chain 3-oxoacyl-CoA + CO2 + CoA</text>
        <dbReference type="Rhea" id="RHEA:32727"/>
        <dbReference type="ChEBI" id="CHEBI:15378"/>
        <dbReference type="ChEBI" id="CHEBI:16526"/>
        <dbReference type="ChEBI" id="CHEBI:57287"/>
        <dbReference type="ChEBI" id="CHEBI:57384"/>
        <dbReference type="ChEBI" id="CHEBI:90725"/>
        <dbReference type="ChEBI" id="CHEBI:90736"/>
        <dbReference type="EC" id="2.3.1.199"/>
    </reaction>
</comment>
<dbReference type="InterPro" id="IPR002076">
    <property type="entry name" value="ELO_fam"/>
</dbReference>
<evidence type="ECO:0000313" key="11">
    <source>
        <dbReference type="EnsemblMetazoa" id="SCAU014434-PA"/>
    </source>
</evidence>
<gene>
    <name evidence="11" type="primary">106090812</name>
</gene>
<keyword evidence="6 10" id="KW-1133">Transmembrane helix</keyword>
<dbReference type="AlphaFoldDB" id="A0A1I8Q6W5"/>
<dbReference type="EnsemblMetazoa" id="SCAU014434-RA">
    <property type="protein sequence ID" value="SCAU014434-PA"/>
    <property type="gene ID" value="SCAU014434"/>
</dbReference>
<feature type="transmembrane region" description="Helical" evidence="10">
    <location>
        <begin position="163"/>
        <end position="182"/>
    </location>
</feature>
<accession>A0A1I8Q6W5</accession>
<dbReference type="GO" id="GO:0005789">
    <property type="term" value="C:endoplasmic reticulum membrane"/>
    <property type="evidence" value="ECO:0007669"/>
    <property type="project" value="TreeGrafter"/>
</dbReference>
<evidence type="ECO:0000256" key="7">
    <source>
        <dbReference type="ARBA" id="ARBA00023098"/>
    </source>
</evidence>
<evidence type="ECO:0000256" key="9">
    <source>
        <dbReference type="ARBA" id="ARBA00023160"/>
    </source>
</evidence>
<comment type="subcellular location">
    <subcellularLocation>
        <location evidence="1">Membrane</location>
        <topology evidence="1">Multi-pass membrane protein</topology>
    </subcellularLocation>
</comment>
<evidence type="ECO:0000256" key="4">
    <source>
        <dbReference type="ARBA" id="ARBA00022692"/>
    </source>
</evidence>
<keyword evidence="4 10" id="KW-0812">Transmembrane</keyword>
<comment type="similarity">
    <text evidence="10">Belongs to the ELO family.</text>
</comment>
<evidence type="ECO:0000256" key="1">
    <source>
        <dbReference type="ARBA" id="ARBA00004141"/>
    </source>
</evidence>
<evidence type="ECO:0000256" key="5">
    <source>
        <dbReference type="ARBA" id="ARBA00022832"/>
    </source>
</evidence>
<dbReference type="VEuPathDB" id="VectorBase:SCAU014434"/>